<feature type="compositionally biased region" description="Basic residues" evidence="1">
    <location>
        <begin position="82"/>
        <end position="96"/>
    </location>
</feature>
<dbReference type="EMBL" id="BEZZ01110147">
    <property type="protein sequence ID" value="GCC43719.1"/>
    <property type="molecule type" value="Genomic_DNA"/>
</dbReference>
<name>A0A401TM71_CHIPU</name>
<accession>A0A401TM71</accession>
<keyword evidence="3" id="KW-1185">Reference proteome</keyword>
<comment type="caution">
    <text evidence="2">The sequence shown here is derived from an EMBL/GenBank/DDBJ whole genome shotgun (WGS) entry which is preliminary data.</text>
</comment>
<dbReference type="AlphaFoldDB" id="A0A401TM71"/>
<feature type="region of interest" description="Disordered" evidence="1">
    <location>
        <begin position="34"/>
        <end position="115"/>
    </location>
</feature>
<sequence>MNFTFSSDSSVIRTVGWLAYGIAFVPGVLRRTATLSQPASRHPRLRDPGRPRGTRASPISGTLASAIPAGLAAPAPPLSRQAPRHPRLRYPGRPRGTRASAIPAGPAVHAPPPFQ</sequence>
<evidence type="ECO:0000256" key="1">
    <source>
        <dbReference type="SAM" id="MobiDB-lite"/>
    </source>
</evidence>
<evidence type="ECO:0000313" key="2">
    <source>
        <dbReference type="EMBL" id="GCC43719.1"/>
    </source>
</evidence>
<reference evidence="2 3" key="1">
    <citation type="journal article" date="2018" name="Nat. Ecol. Evol.">
        <title>Shark genomes provide insights into elasmobranch evolution and the origin of vertebrates.</title>
        <authorList>
            <person name="Hara Y"/>
            <person name="Yamaguchi K"/>
            <person name="Onimaru K"/>
            <person name="Kadota M"/>
            <person name="Koyanagi M"/>
            <person name="Keeley SD"/>
            <person name="Tatsumi K"/>
            <person name="Tanaka K"/>
            <person name="Motone F"/>
            <person name="Kageyama Y"/>
            <person name="Nozu R"/>
            <person name="Adachi N"/>
            <person name="Nishimura O"/>
            <person name="Nakagawa R"/>
            <person name="Tanegashima C"/>
            <person name="Kiyatake I"/>
            <person name="Matsumoto R"/>
            <person name="Murakumo K"/>
            <person name="Nishida K"/>
            <person name="Terakita A"/>
            <person name="Kuratani S"/>
            <person name="Sato K"/>
            <person name="Hyodo S Kuraku.S."/>
        </authorList>
    </citation>
    <scope>NUCLEOTIDE SEQUENCE [LARGE SCALE GENOMIC DNA]</scope>
</reference>
<evidence type="ECO:0000313" key="3">
    <source>
        <dbReference type="Proteomes" id="UP000287033"/>
    </source>
</evidence>
<proteinExistence type="predicted"/>
<organism evidence="2 3">
    <name type="scientific">Chiloscyllium punctatum</name>
    <name type="common">Brownbanded bambooshark</name>
    <name type="synonym">Hemiscyllium punctatum</name>
    <dbReference type="NCBI Taxonomy" id="137246"/>
    <lineage>
        <taxon>Eukaryota</taxon>
        <taxon>Metazoa</taxon>
        <taxon>Chordata</taxon>
        <taxon>Craniata</taxon>
        <taxon>Vertebrata</taxon>
        <taxon>Chondrichthyes</taxon>
        <taxon>Elasmobranchii</taxon>
        <taxon>Galeomorphii</taxon>
        <taxon>Galeoidea</taxon>
        <taxon>Orectolobiformes</taxon>
        <taxon>Hemiscylliidae</taxon>
        <taxon>Chiloscyllium</taxon>
    </lineage>
</organism>
<gene>
    <name evidence="2" type="ORF">chiPu_0027667</name>
</gene>
<protein>
    <submittedName>
        <fullName evidence="2">Uncharacterized protein</fullName>
    </submittedName>
</protein>
<dbReference type="Proteomes" id="UP000287033">
    <property type="component" value="Unassembled WGS sequence"/>
</dbReference>
<feature type="compositionally biased region" description="Low complexity" evidence="1">
    <location>
        <begin position="63"/>
        <end position="73"/>
    </location>
</feature>